<keyword evidence="4" id="KW-1185">Reference proteome</keyword>
<dbReference type="Gene3D" id="3.10.310.10">
    <property type="entry name" value="Diaminopimelate Epimerase, Chain A, domain 1"/>
    <property type="match status" value="2"/>
</dbReference>
<dbReference type="AlphaFoldDB" id="A0A433XMG7"/>
<dbReference type="PANTHER" id="PTHR13774:SF32">
    <property type="entry name" value="ANTISENSE-ENHANCING SEQUENCE 1"/>
    <property type="match status" value="1"/>
</dbReference>
<dbReference type="RefSeq" id="WP_127187287.1">
    <property type="nucleotide sequence ID" value="NZ_RZNJ01000001.1"/>
</dbReference>
<organism evidence="3 4">
    <name type="scientific">Arsenicitalea aurantiaca</name>
    <dbReference type="NCBI Taxonomy" id="1783274"/>
    <lineage>
        <taxon>Bacteria</taxon>
        <taxon>Pseudomonadati</taxon>
        <taxon>Pseudomonadota</taxon>
        <taxon>Alphaproteobacteria</taxon>
        <taxon>Hyphomicrobiales</taxon>
        <taxon>Devosiaceae</taxon>
        <taxon>Arsenicitalea</taxon>
    </lineage>
</organism>
<evidence type="ECO:0000256" key="1">
    <source>
        <dbReference type="ARBA" id="ARBA00008270"/>
    </source>
</evidence>
<dbReference type="SUPFAM" id="SSF54506">
    <property type="entry name" value="Diaminopimelate epimerase-like"/>
    <property type="match status" value="1"/>
</dbReference>
<comment type="similarity">
    <text evidence="1">Belongs to the PhzF family.</text>
</comment>
<comment type="caution">
    <text evidence="3">The sequence shown here is derived from an EMBL/GenBank/DDBJ whole genome shotgun (WGS) entry which is preliminary data.</text>
</comment>
<dbReference type="NCBIfam" id="TIGR00654">
    <property type="entry name" value="PhzF_family"/>
    <property type="match status" value="1"/>
</dbReference>
<sequence>MKLNYLLLDVFTTERLKGNPLAVVLKADDLLDDQMQAIAAEFNLSETVFIARPKLERHTAAVRIFTPRVELPFAGHPTIGAAVVLGLQNRASAVRLEEKVGLVTCVMEPSGKRAGNARFGLPKLPEEIGEAPDRAAIAITLGLDPDAIGCGSLRPAVYSAGVPFYLIPVRDAEALRSLRLERRGWGETYPLGRHSVYVFTRTPDEPENDLAARMFSPGMGIGEDPATGSAAAALIGLLARDLDDGQTEYRLRQGHEMGRPSEILLQIRKTDGVLTHGGIGGSAVILAEGVLDLGTA</sequence>
<dbReference type="OrthoDB" id="9788221at2"/>
<proteinExistence type="inferred from homology"/>
<dbReference type="Pfam" id="PF02567">
    <property type="entry name" value="PhzC-PhzF"/>
    <property type="match status" value="1"/>
</dbReference>
<dbReference type="InterPro" id="IPR003719">
    <property type="entry name" value="Phenazine_PhzF-like"/>
</dbReference>
<dbReference type="PIRSF" id="PIRSF016184">
    <property type="entry name" value="PhzC_PhzF"/>
    <property type="match status" value="1"/>
</dbReference>
<evidence type="ECO:0000313" key="3">
    <source>
        <dbReference type="EMBL" id="RUT35168.1"/>
    </source>
</evidence>
<name>A0A433XMG7_9HYPH</name>
<feature type="active site" evidence="2">
    <location>
        <position position="46"/>
    </location>
</feature>
<reference evidence="3 4" key="1">
    <citation type="journal article" date="2016" name="Int. J. Syst. Evol. Microbiol.">
        <title>Arsenicitalea aurantiaca gen. nov., sp. nov., a new member of the family Hyphomicrobiaceae, isolated from high-arsenic sediment.</title>
        <authorList>
            <person name="Mu Y."/>
            <person name="Zhou L."/>
            <person name="Zeng X.C."/>
            <person name="Liu L."/>
            <person name="Pan Y."/>
            <person name="Chen X."/>
            <person name="Wang J."/>
            <person name="Li S."/>
            <person name="Li W.J."/>
            <person name="Wang Y."/>
        </authorList>
    </citation>
    <scope>NUCLEOTIDE SEQUENCE [LARGE SCALE GENOMIC DNA]</scope>
    <source>
        <strain evidence="3 4">42-50</strain>
    </source>
</reference>
<protein>
    <submittedName>
        <fullName evidence="3">PhzF family phenazine biosynthesis protein</fullName>
    </submittedName>
</protein>
<dbReference type="Proteomes" id="UP000281547">
    <property type="component" value="Unassembled WGS sequence"/>
</dbReference>
<evidence type="ECO:0000256" key="2">
    <source>
        <dbReference type="PIRSR" id="PIRSR016184-1"/>
    </source>
</evidence>
<evidence type="ECO:0000313" key="4">
    <source>
        <dbReference type="Proteomes" id="UP000281547"/>
    </source>
</evidence>
<dbReference type="GO" id="GO:0005737">
    <property type="term" value="C:cytoplasm"/>
    <property type="evidence" value="ECO:0007669"/>
    <property type="project" value="TreeGrafter"/>
</dbReference>
<dbReference type="GO" id="GO:0016853">
    <property type="term" value="F:isomerase activity"/>
    <property type="evidence" value="ECO:0007669"/>
    <property type="project" value="TreeGrafter"/>
</dbReference>
<dbReference type="EMBL" id="RZNJ01000001">
    <property type="protein sequence ID" value="RUT35168.1"/>
    <property type="molecule type" value="Genomic_DNA"/>
</dbReference>
<gene>
    <name evidence="3" type="ORF">EMQ25_04275</name>
</gene>
<accession>A0A433XMG7</accession>
<dbReference type="PANTHER" id="PTHR13774">
    <property type="entry name" value="PHENAZINE BIOSYNTHESIS PROTEIN"/>
    <property type="match status" value="1"/>
</dbReference>